<accession>A0A392TBJ9</accession>
<comment type="caution">
    <text evidence="2">The sequence shown here is derived from an EMBL/GenBank/DDBJ whole genome shotgun (WGS) entry which is preliminary data.</text>
</comment>
<keyword evidence="3" id="KW-1185">Reference proteome</keyword>
<organism evidence="2 3">
    <name type="scientific">Trifolium medium</name>
    <dbReference type="NCBI Taxonomy" id="97028"/>
    <lineage>
        <taxon>Eukaryota</taxon>
        <taxon>Viridiplantae</taxon>
        <taxon>Streptophyta</taxon>
        <taxon>Embryophyta</taxon>
        <taxon>Tracheophyta</taxon>
        <taxon>Spermatophyta</taxon>
        <taxon>Magnoliopsida</taxon>
        <taxon>eudicotyledons</taxon>
        <taxon>Gunneridae</taxon>
        <taxon>Pentapetalae</taxon>
        <taxon>rosids</taxon>
        <taxon>fabids</taxon>
        <taxon>Fabales</taxon>
        <taxon>Fabaceae</taxon>
        <taxon>Papilionoideae</taxon>
        <taxon>50 kb inversion clade</taxon>
        <taxon>NPAAA clade</taxon>
        <taxon>Hologalegina</taxon>
        <taxon>IRL clade</taxon>
        <taxon>Trifolieae</taxon>
        <taxon>Trifolium</taxon>
    </lineage>
</organism>
<sequence length="86" mass="8881">MEIAVKESTAAVVEKGEVAEVVQPASKKRKVSNAATEEAARGKGATTAQPSSSQAAPAASKGDSFPAWDPLLHPMEFIEKAVSIMG</sequence>
<reference evidence="2 3" key="1">
    <citation type="journal article" date="2018" name="Front. Plant Sci.">
        <title>Red Clover (Trifolium pratense) and Zigzag Clover (T. medium) - A Picture of Genomic Similarities and Differences.</title>
        <authorList>
            <person name="Dluhosova J."/>
            <person name="Istvanek J."/>
            <person name="Nedelnik J."/>
            <person name="Repkova J."/>
        </authorList>
    </citation>
    <scope>NUCLEOTIDE SEQUENCE [LARGE SCALE GENOMIC DNA]</scope>
    <source>
        <strain evidence="3">cv. 10/8</strain>
        <tissue evidence="2">Leaf</tissue>
    </source>
</reference>
<evidence type="ECO:0000313" key="2">
    <source>
        <dbReference type="EMBL" id="MCI58489.1"/>
    </source>
</evidence>
<feature type="region of interest" description="Disordered" evidence="1">
    <location>
        <begin position="23"/>
        <end position="65"/>
    </location>
</feature>
<name>A0A392TBJ9_9FABA</name>
<proteinExistence type="predicted"/>
<evidence type="ECO:0000313" key="3">
    <source>
        <dbReference type="Proteomes" id="UP000265520"/>
    </source>
</evidence>
<feature type="compositionally biased region" description="Low complexity" evidence="1">
    <location>
        <begin position="45"/>
        <end position="60"/>
    </location>
</feature>
<feature type="non-terminal residue" evidence="2">
    <location>
        <position position="86"/>
    </location>
</feature>
<evidence type="ECO:0000256" key="1">
    <source>
        <dbReference type="SAM" id="MobiDB-lite"/>
    </source>
</evidence>
<dbReference type="Proteomes" id="UP000265520">
    <property type="component" value="Unassembled WGS sequence"/>
</dbReference>
<dbReference type="AlphaFoldDB" id="A0A392TBJ9"/>
<protein>
    <submittedName>
        <fullName evidence="2">Uncharacterized protein</fullName>
    </submittedName>
</protein>
<dbReference type="EMBL" id="LXQA010546836">
    <property type="protein sequence ID" value="MCI58489.1"/>
    <property type="molecule type" value="Genomic_DNA"/>
</dbReference>